<feature type="domain" description="CSD" evidence="4">
    <location>
        <begin position="2"/>
        <end position="66"/>
    </location>
</feature>
<feature type="transmembrane region" description="Helical" evidence="3">
    <location>
        <begin position="138"/>
        <end position="157"/>
    </location>
</feature>
<evidence type="ECO:0000313" key="6">
    <source>
        <dbReference type="Proteomes" id="UP000293172"/>
    </source>
</evidence>
<dbReference type="RefSeq" id="WP_131197172.1">
    <property type="nucleotide sequence ID" value="NZ_QJUL01000001.1"/>
</dbReference>
<dbReference type="PANTHER" id="PTHR12962:SF1">
    <property type="entry name" value="COLD SHOCK DOMAIN-CONTAINING PROTEIN CG9705"/>
    <property type="match status" value="1"/>
</dbReference>
<dbReference type="SUPFAM" id="SSF50249">
    <property type="entry name" value="Nucleic acid-binding proteins"/>
    <property type="match status" value="1"/>
</dbReference>
<dbReference type="InterPro" id="IPR011129">
    <property type="entry name" value="CSD"/>
</dbReference>
<comment type="caution">
    <text evidence="5">The sequence shown here is derived from an EMBL/GenBank/DDBJ whole genome shotgun (WGS) entry which is preliminary data.</text>
</comment>
<feature type="region of interest" description="Disordered" evidence="2">
    <location>
        <begin position="78"/>
        <end position="105"/>
    </location>
</feature>
<dbReference type="GO" id="GO:0005829">
    <property type="term" value="C:cytosol"/>
    <property type="evidence" value="ECO:0007669"/>
    <property type="project" value="UniProtKB-ARBA"/>
</dbReference>
<sequence length="240" mass="27010">MEQSGRLKSWNDDKGFGFIQPAGGGEQVFAHISVVHGERRPRTGDQVLFVPSRDGQGRLRAEHLRLAGELVLDRPQIRVKSAGKPGQPPRTRLDKPRARSPGRAQGPVRNLAAKLVLLGALCSLPLFGSLRWLFELQIVWPLVLYPLASVLCFVLYWNDKASALAGRQRIPEKHLHLVELLGGWPGALLGQQVFRHKTRKLSYQALFWLIVAAHQLFWLDEWLLSGKYLGHWLHALPALL</sequence>
<evidence type="ECO:0000256" key="3">
    <source>
        <dbReference type="SAM" id="Phobius"/>
    </source>
</evidence>
<organism evidence="5 6">
    <name type="scientific">Phytopseudomonas dryadis</name>
    <dbReference type="NCBI Taxonomy" id="2487520"/>
    <lineage>
        <taxon>Bacteria</taxon>
        <taxon>Pseudomonadati</taxon>
        <taxon>Pseudomonadota</taxon>
        <taxon>Gammaproteobacteria</taxon>
        <taxon>Pseudomonadales</taxon>
        <taxon>Pseudomonadaceae</taxon>
        <taxon>Phytopseudomonas</taxon>
    </lineage>
</organism>
<protein>
    <submittedName>
        <fullName evidence="5">DUF1294 domain-containing protein</fullName>
    </submittedName>
</protein>
<dbReference type="Pfam" id="PF06961">
    <property type="entry name" value="DUF1294"/>
    <property type="match status" value="1"/>
</dbReference>
<evidence type="ECO:0000256" key="1">
    <source>
        <dbReference type="ARBA" id="ARBA00022553"/>
    </source>
</evidence>
<dbReference type="PROSITE" id="PS51857">
    <property type="entry name" value="CSD_2"/>
    <property type="match status" value="1"/>
</dbReference>
<dbReference type="GO" id="GO:0003730">
    <property type="term" value="F:mRNA 3'-UTR binding"/>
    <property type="evidence" value="ECO:0007669"/>
    <property type="project" value="TreeGrafter"/>
</dbReference>
<feature type="transmembrane region" description="Helical" evidence="3">
    <location>
        <begin position="111"/>
        <end position="132"/>
    </location>
</feature>
<keyword evidence="1" id="KW-0597">Phosphoprotein</keyword>
<dbReference type="Proteomes" id="UP000293172">
    <property type="component" value="Unassembled WGS sequence"/>
</dbReference>
<feature type="transmembrane region" description="Helical" evidence="3">
    <location>
        <begin position="201"/>
        <end position="219"/>
    </location>
</feature>
<reference evidence="5 6" key="1">
    <citation type="submission" date="2018-06" db="EMBL/GenBank/DDBJ databases">
        <title>Three novel Pseudomonas species isolated from symptomatic oak.</title>
        <authorList>
            <person name="Bueno-Gonzalez V."/>
            <person name="Brady C."/>
        </authorList>
    </citation>
    <scope>NUCLEOTIDE SEQUENCE [LARGE SCALE GENOMIC DNA]</scope>
    <source>
        <strain evidence="5 6">P6B</strain>
    </source>
</reference>
<keyword evidence="3" id="KW-1133">Transmembrane helix</keyword>
<evidence type="ECO:0000313" key="5">
    <source>
        <dbReference type="EMBL" id="TBU97700.1"/>
    </source>
</evidence>
<keyword evidence="3" id="KW-0812">Transmembrane</keyword>
<gene>
    <name evidence="5" type="ORF">DNK44_01565</name>
</gene>
<dbReference type="InterPro" id="IPR052069">
    <property type="entry name" value="Ca-reg_mRNA-binding_domain"/>
</dbReference>
<accession>A0A4Q9RAD1</accession>
<proteinExistence type="predicted"/>
<dbReference type="SMART" id="SM00357">
    <property type="entry name" value="CSP"/>
    <property type="match status" value="1"/>
</dbReference>
<evidence type="ECO:0000256" key="2">
    <source>
        <dbReference type="SAM" id="MobiDB-lite"/>
    </source>
</evidence>
<dbReference type="InterPro" id="IPR012340">
    <property type="entry name" value="NA-bd_OB-fold"/>
</dbReference>
<dbReference type="PANTHER" id="PTHR12962">
    <property type="entry name" value="CALCIUM-REGULATED HEAT STABLE PROTEIN CRHSP-24-RELATED"/>
    <property type="match status" value="1"/>
</dbReference>
<dbReference type="Pfam" id="PF00313">
    <property type="entry name" value="CSD"/>
    <property type="match status" value="1"/>
</dbReference>
<dbReference type="GO" id="GO:0043488">
    <property type="term" value="P:regulation of mRNA stability"/>
    <property type="evidence" value="ECO:0007669"/>
    <property type="project" value="TreeGrafter"/>
</dbReference>
<dbReference type="InterPro" id="IPR010718">
    <property type="entry name" value="DUF1294"/>
</dbReference>
<name>A0A4Q9RAD1_9GAMM</name>
<dbReference type="Gene3D" id="2.40.50.140">
    <property type="entry name" value="Nucleic acid-binding proteins"/>
    <property type="match status" value="1"/>
</dbReference>
<dbReference type="EMBL" id="QJUL01000001">
    <property type="protein sequence ID" value="TBU97700.1"/>
    <property type="molecule type" value="Genomic_DNA"/>
</dbReference>
<evidence type="ECO:0000259" key="4">
    <source>
        <dbReference type="PROSITE" id="PS51857"/>
    </source>
</evidence>
<dbReference type="AlphaFoldDB" id="A0A4Q9RAD1"/>
<dbReference type="CDD" id="cd04458">
    <property type="entry name" value="CSP_CDS"/>
    <property type="match status" value="1"/>
</dbReference>
<keyword evidence="3" id="KW-0472">Membrane</keyword>
<dbReference type="InterPro" id="IPR002059">
    <property type="entry name" value="CSP_DNA-bd"/>
</dbReference>
<dbReference type="OrthoDB" id="72963at2"/>